<evidence type="ECO:0000313" key="2">
    <source>
        <dbReference type="EMBL" id="KAF9538165.1"/>
    </source>
</evidence>
<dbReference type="Proteomes" id="UP000723463">
    <property type="component" value="Unassembled WGS sequence"/>
</dbReference>
<sequence>MEQKEAKERHPHALHVGVYKRETVVTKLHTKDILLHIGAGQVASSTSKTSSASTSPSLNSISAAGKKHPRELLDEQDEASSEADRNAQEDLEELQSTKIATRGHQFFFVFRALYDLHNHRSLKMPPRPSNLTDIQGKLFTFIVSKLPQFHLLKRVQKKDIFVASSMIAHLEHDEAEDVFGKDTLDELAPLIVDEEFSAADDEVKAILKKVEKAAMLGNRKFDPRRARLCATKELGLLAGDELNGITVDEHKVCILEILRLLARKCERPFVDIPKETESMTVHVWEDVFDLLFQESAVYVTTGETGLVASREEREANEQAHGRVQVPVSPRKVDFLLLTSVEHQRKLVHIEIADYEHKGPLASDEDVAVQLRKSIRHNHAILTRLPVLDQIIFLDIKGYTARVMRLRRLGSVFVCGTMADEIVLPATPAQLKHFLDGRSLSALFRLREHVLEAAFKVQESVLQPKRPPLLARTVTPPPAPKTPTFYTPTAKRNK</sequence>
<feature type="compositionally biased region" description="Low complexity" evidence="1">
    <location>
        <begin position="44"/>
        <end position="64"/>
    </location>
</feature>
<feature type="region of interest" description="Disordered" evidence="1">
    <location>
        <begin position="468"/>
        <end position="493"/>
    </location>
</feature>
<dbReference type="AlphaFoldDB" id="A0A9P6JYV3"/>
<accession>A0A9P6JYV3</accession>
<feature type="compositionally biased region" description="Low complexity" evidence="1">
    <location>
        <begin position="481"/>
        <end position="493"/>
    </location>
</feature>
<proteinExistence type="predicted"/>
<reference evidence="2" key="1">
    <citation type="journal article" date="2020" name="Fungal Divers.">
        <title>Resolving the Mortierellaceae phylogeny through synthesis of multi-gene phylogenetics and phylogenomics.</title>
        <authorList>
            <person name="Vandepol N."/>
            <person name="Liber J."/>
            <person name="Desiro A."/>
            <person name="Na H."/>
            <person name="Kennedy M."/>
            <person name="Barry K."/>
            <person name="Grigoriev I.V."/>
            <person name="Miller A.N."/>
            <person name="O'Donnell K."/>
            <person name="Stajich J.E."/>
            <person name="Bonito G."/>
        </authorList>
    </citation>
    <scope>NUCLEOTIDE SEQUENCE</scope>
    <source>
        <strain evidence="2">NRRL 2591</strain>
    </source>
</reference>
<organism evidence="2 3">
    <name type="scientific">Mortierella hygrophila</name>
    <dbReference type="NCBI Taxonomy" id="979708"/>
    <lineage>
        <taxon>Eukaryota</taxon>
        <taxon>Fungi</taxon>
        <taxon>Fungi incertae sedis</taxon>
        <taxon>Mucoromycota</taxon>
        <taxon>Mortierellomycotina</taxon>
        <taxon>Mortierellomycetes</taxon>
        <taxon>Mortierellales</taxon>
        <taxon>Mortierellaceae</taxon>
        <taxon>Mortierella</taxon>
    </lineage>
</organism>
<keyword evidence="3" id="KW-1185">Reference proteome</keyword>
<feature type="region of interest" description="Disordered" evidence="1">
    <location>
        <begin position="44"/>
        <end position="91"/>
    </location>
</feature>
<gene>
    <name evidence="2" type="ORF">EC957_007135</name>
</gene>
<comment type="caution">
    <text evidence="2">The sequence shown here is derived from an EMBL/GenBank/DDBJ whole genome shotgun (WGS) entry which is preliminary data.</text>
</comment>
<name>A0A9P6JYV3_9FUNG</name>
<dbReference type="EMBL" id="JAAAXW010000329">
    <property type="protein sequence ID" value="KAF9538165.1"/>
    <property type="molecule type" value="Genomic_DNA"/>
</dbReference>
<protein>
    <submittedName>
        <fullName evidence="2">Uncharacterized protein</fullName>
    </submittedName>
</protein>
<evidence type="ECO:0000256" key="1">
    <source>
        <dbReference type="SAM" id="MobiDB-lite"/>
    </source>
</evidence>
<evidence type="ECO:0000313" key="3">
    <source>
        <dbReference type="Proteomes" id="UP000723463"/>
    </source>
</evidence>